<reference evidence="1 2" key="1">
    <citation type="submission" date="2024-04" db="EMBL/GenBank/DDBJ databases">
        <authorList>
            <person name="Fracassetti M."/>
        </authorList>
    </citation>
    <scope>NUCLEOTIDE SEQUENCE [LARGE SCALE GENOMIC DNA]</scope>
</reference>
<sequence length="95" mass="10533">MLPASERSSLWGMIHASDLRVRLKNRLRTVLPLGNDSRLRAVLPPGNASRLRAVLPLGNDSRLPPLGKARASLRGLETECLPSERRRSASPRMKD</sequence>
<dbReference type="EMBL" id="OZ034813">
    <property type="protein sequence ID" value="CAL1352009.1"/>
    <property type="molecule type" value="Genomic_DNA"/>
</dbReference>
<gene>
    <name evidence="1" type="ORF">LTRI10_LOCUS8</name>
</gene>
<proteinExistence type="predicted"/>
<organism evidence="1 2">
    <name type="scientific">Linum trigynum</name>
    <dbReference type="NCBI Taxonomy" id="586398"/>
    <lineage>
        <taxon>Eukaryota</taxon>
        <taxon>Viridiplantae</taxon>
        <taxon>Streptophyta</taxon>
        <taxon>Embryophyta</taxon>
        <taxon>Tracheophyta</taxon>
        <taxon>Spermatophyta</taxon>
        <taxon>Magnoliopsida</taxon>
        <taxon>eudicotyledons</taxon>
        <taxon>Gunneridae</taxon>
        <taxon>Pentapetalae</taxon>
        <taxon>rosids</taxon>
        <taxon>fabids</taxon>
        <taxon>Malpighiales</taxon>
        <taxon>Linaceae</taxon>
        <taxon>Linum</taxon>
    </lineage>
</organism>
<name>A0AAV2C753_9ROSI</name>
<dbReference type="AlphaFoldDB" id="A0AAV2C753"/>
<accession>A0AAV2C753</accession>
<evidence type="ECO:0000313" key="1">
    <source>
        <dbReference type="EMBL" id="CAL1352009.1"/>
    </source>
</evidence>
<keyword evidence="2" id="KW-1185">Reference proteome</keyword>
<protein>
    <submittedName>
        <fullName evidence="1">Uncharacterized protein</fullName>
    </submittedName>
</protein>
<evidence type="ECO:0000313" key="2">
    <source>
        <dbReference type="Proteomes" id="UP001497516"/>
    </source>
</evidence>
<dbReference type="Proteomes" id="UP001497516">
    <property type="component" value="Chromosome 1"/>
</dbReference>